<feature type="region of interest" description="Disordered" evidence="1">
    <location>
        <begin position="65"/>
        <end position="87"/>
    </location>
</feature>
<accession>A0A291GJZ5</accession>
<proteinExistence type="predicted"/>
<reference evidence="3" key="1">
    <citation type="submission" date="2017-09" db="EMBL/GenBank/DDBJ databases">
        <title>Brachybacterium sp. VM2412.</title>
        <authorList>
            <person name="Tak E.J."/>
            <person name="Bae J.-W."/>
        </authorList>
    </citation>
    <scope>NUCLEOTIDE SEQUENCE [LARGE SCALE GENOMIC DNA]</scope>
    <source>
        <strain evidence="3">VM2412</strain>
    </source>
</reference>
<organism evidence="2 3">
    <name type="scientific">Brachybacterium vulturis</name>
    <dbReference type="NCBI Taxonomy" id="2017484"/>
    <lineage>
        <taxon>Bacteria</taxon>
        <taxon>Bacillati</taxon>
        <taxon>Actinomycetota</taxon>
        <taxon>Actinomycetes</taxon>
        <taxon>Micrococcales</taxon>
        <taxon>Dermabacteraceae</taxon>
        <taxon>Brachybacterium</taxon>
    </lineage>
</organism>
<protein>
    <submittedName>
        <fullName evidence="2">Uncharacterized protein</fullName>
    </submittedName>
</protein>
<dbReference type="OrthoDB" id="9898780at2"/>
<dbReference type="AlphaFoldDB" id="A0A291GJZ5"/>
<dbReference type="RefSeq" id="WP_096801799.1">
    <property type="nucleotide sequence ID" value="NZ_CP023563.1"/>
</dbReference>
<name>A0A291GJZ5_9MICO</name>
<evidence type="ECO:0000256" key="1">
    <source>
        <dbReference type="SAM" id="MobiDB-lite"/>
    </source>
</evidence>
<keyword evidence="3" id="KW-1185">Reference proteome</keyword>
<dbReference type="KEGG" id="brz:CFK38_03335"/>
<evidence type="ECO:0000313" key="3">
    <source>
        <dbReference type="Proteomes" id="UP000218165"/>
    </source>
</evidence>
<dbReference type="EMBL" id="CP023563">
    <property type="protein sequence ID" value="ATG50659.1"/>
    <property type="molecule type" value="Genomic_DNA"/>
</dbReference>
<sequence>MATEEQVAIALGAVTPWRALQLAIKGFSGETGESYAKVIVRSGDDSQLVRIELGETAEVGDGVSLRLDEVPPPSRPEDGPAPTGRGRVLVTVRTADEDGGR</sequence>
<dbReference type="Proteomes" id="UP000218165">
    <property type="component" value="Chromosome"/>
</dbReference>
<gene>
    <name evidence="2" type="ORF">CFK38_03335</name>
</gene>
<evidence type="ECO:0000313" key="2">
    <source>
        <dbReference type="EMBL" id="ATG50659.1"/>
    </source>
</evidence>